<dbReference type="Gene3D" id="1.10.10.60">
    <property type="entry name" value="Homeodomain-like"/>
    <property type="match status" value="2"/>
</dbReference>
<feature type="domain" description="HTH araC/xylS-type" evidence="4">
    <location>
        <begin position="233"/>
        <end position="331"/>
    </location>
</feature>
<accession>A0A157MFZ2</accession>
<dbReference type="SMART" id="SM00342">
    <property type="entry name" value="HTH_ARAC"/>
    <property type="match status" value="1"/>
</dbReference>
<sequence>MPVPLSRSVPPFPDHRLHAYVPHTYQVVDMQPVGSACFIAARPASGGMQGYRDTLLLREGLSASWAEIVRPQATEELYDCSGALKIHLRMSGCSAVTDGREAPHPIEALSCSALLQPRGAHKIERFGAGARERSVTISCSREYLLDELGLDSAAYVGPLGRYLDKQPDTFALFHAGLTPAMQQAAQCFFEPQADLPARRLLLQARAEDIVRQFFSYMRHDAADVRPRDRGLAEQTAARLAAAFREPPSLRELADEAGVSVSTLSRLFKRVHGVTVPEFLLRVRMRHALILIRAARLPVTQIAYEVGYDHPGNFSTAFRRHYGVAPREAAGLPDPA</sequence>
<dbReference type="InterPro" id="IPR018060">
    <property type="entry name" value="HTH_AraC"/>
</dbReference>
<dbReference type="STRING" id="123899.SAMEA3906487_03282"/>
<keyword evidence="3" id="KW-0804">Transcription</keyword>
<dbReference type="KEGG" id="btrm:SAMEA390648703282"/>
<dbReference type="AlphaFoldDB" id="A0A157MFZ2"/>
<reference evidence="5 6" key="1">
    <citation type="submission" date="2016-04" db="EMBL/GenBank/DDBJ databases">
        <authorList>
            <consortium name="Pathogen Informatics"/>
        </authorList>
    </citation>
    <scope>NUCLEOTIDE SEQUENCE [LARGE SCALE GENOMIC DNA]</scope>
    <source>
        <strain evidence="5 6">H044680328</strain>
    </source>
</reference>
<dbReference type="GO" id="GO:0003700">
    <property type="term" value="F:DNA-binding transcription factor activity"/>
    <property type="evidence" value="ECO:0007669"/>
    <property type="project" value="InterPro"/>
</dbReference>
<dbReference type="Proteomes" id="UP000076825">
    <property type="component" value="Chromosome 1"/>
</dbReference>
<dbReference type="GO" id="GO:0043565">
    <property type="term" value="F:sequence-specific DNA binding"/>
    <property type="evidence" value="ECO:0007669"/>
    <property type="project" value="InterPro"/>
</dbReference>
<dbReference type="PROSITE" id="PS01124">
    <property type="entry name" value="HTH_ARAC_FAMILY_2"/>
    <property type="match status" value="1"/>
</dbReference>
<evidence type="ECO:0000313" key="6">
    <source>
        <dbReference type="Proteomes" id="UP000076825"/>
    </source>
</evidence>
<keyword evidence="2" id="KW-0238">DNA-binding</keyword>
<evidence type="ECO:0000259" key="4">
    <source>
        <dbReference type="PROSITE" id="PS01124"/>
    </source>
</evidence>
<dbReference type="SUPFAM" id="SSF46689">
    <property type="entry name" value="Homeodomain-like"/>
    <property type="match status" value="2"/>
</dbReference>
<dbReference type="InterPro" id="IPR020449">
    <property type="entry name" value="Tscrpt_reg_AraC-type_HTH"/>
</dbReference>
<name>A0A157MFZ2_9BORD</name>
<keyword evidence="6" id="KW-1185">Reference proteome</keyword>
<dbReference type="PANTHER" id="PTHR47893">
    <property type="entry name" value="REGULATORY PROTEIN PCHR"/>
    <property type="match status" value="1"/>
</dbReference>
<gene>
    <name evidence="5" type="primary">rhaR</name>
    <name evidence="5" type="ORF">SAMEA3906487_03282</name>
</gene>
<dbReference type="PANTHER" id="PTHR47893:SF1">
    <property type="entry name" value="REGULATORY PROTEIN PCHR"/>
    <property type="match status" value="1"/>
</dbReference>
<evidence type="ECO:0000256" key="1">
    <source>
        <dbReference type="ARBA" id="ARBA00023015"/>
    </source>
</evidence>
<dbReference type="eggNOG" id="COG2207">
    <property type="taxonomic scope" value="Bacteria"/>
</dbReference>
<evidence type="ECO:0000256" key="3">
    <source>
        <dbReference type="ARBA" id="ARBA00023163"/>
    </source>
</evidence>
<dbReference type="InterPro" id="IPR018062">
    <property type="entry name" value="HTH_AraC-typ_CS"/>
</dbReference>
<evidence type="ECO:0000256" key="2">
    <source>
        <dbReference type="ARBA" id="ARBA00023125"/>
    </source>
</evidence>
<dbReference type="Pfam" id="PF12833">
    <property type="entry name" value="HTH_18"/>
    <property type="match status" value="1"/>
</dbReference>
<dbReference type="InterPro" id="IPR009057">
    <property type="entry name" value="Homeodomain-like_sf"/>
</dbReference>
<evidence type="ECO:0000313" key="5">
    <source>
        <dbReference type="EMBL" id="SAI72577.1"/>
    </source>
</evidence>
<proteinExistence type="predicted"/>
<dbReference type="InterPro" id="IPR053142">
    <property type="entry name" value="PchR_regulatory_protein"/>
</dbReference>
<dbReference type="EMBL" id="LT546645">
    <property type="protein sequence ID" value="SAI72577.1"/>
    <property type="molecule type" value="Genomic_DNA"/>
</dbReference>
<keyword evidence="1" id="KW-0805">Transcription regulation</keyword>
<dbReference type="PRINTS" id="PR00032">
    <property type="entry name" value="HTHARAC"/>
</dbReference>
<protein>
    <submittedName>
        <fullName evidence="5">AraC family transcriptional regulator</fullName>
    </submittedName>
</protein>
<dbReference type="PROSITE" id="PS00041">
    <property type="entry name" value="HTH_ARAC_FAMILY_1"/>
    <property type="match status" value="1"/>
</dbReference>
<organism evidence="5 6">
    <name type="scientific">Bordetella trematum</name>
    <dbReference type="NCBI Taxonomy" id="123899"/>
    <lineage>
        <taxon>Bacteria</taxon>
        <taxon>Pseudomonadati</taxon>
        <taxon>Pseudomonadota</taxon>
        <taxon>Betaproteobacteria</taxon>
        <taxon>Burkholderiales</taxon>
        <taxon>Alcaligenaceae</taxon>
        <taxon>Bordetella</taxon>
    </lineage>
</organism>
<dbReference type="PATRIC" id="fig|123899.6.peg.3279"/>